<dbReference type="CDD" id="cd03215">
    <property type="entry name" value="ABC_Carb_Monos_II"/>
    <property type="match status" value="1"/>
</dbReference>
<evidence type="ECO:0000256" key="2">
    <source>
        <dbReference type="ARBA" id="ARBA00022448"/>
    </source>
</evidence>
<keyword evidence="5" id="KW-0677">Repeat</keyword>
<evidence type="ECO:0000256" key="5">
    <source>
        <dbReference type="ARBA" id="ARBA00022737"/>
    </source>
</evidence>
<keyword evidence="7 11" id="KW-0067">ATP-binding</keyword>
<name>A0A3G3JTR0_9BACL</name>
<dbReference type="InterPro" id="IPR017871">
    <property type="entry name" value="ABC_transporter-like_CS"/>
</dbReference>
<dbReference type="Pfam" id="PF00005">
    <property type="entry name" value="ABC_tran"/>
    <property type="match status" value="2"/>
</dbReference>
<dbReference type="FunFam" id="3.40.50.300:FF:000127">
    <property type="entry name" value="Ribose import ATP-binding protein RbsA"/>
    <property type="match status" value="1"/>
</dbReference>
<dbReference type="Proteomes" id="UP000269097">
    <property type="component" value="Chromosome"/>
</dbReference>
<comment type="subcellular location">
    <subcellularLocation>
        <location evidence="1">Cell membrane</location>
        <topology evidence="1">Peripheral membrane protein</topology>
    </subcellularLocation>
</comment>
<evidence type="ECO:0000256" key="9">
    <source>
        <dbReference type="ARBA" id="ARBA00023136"/>
    </source>
</evidence>
<dbReference type="AlphaFoldDB" id="A0A3G3JTR0"/>
<gene>
    <name evidence="11" type="ORF">EAV92_02895</name>
</gene>
<dbReference type="GO" id="GO:0005886">
    <property type="term" value="C:plasma membrane"/>
    <property type="evidence" value="ECO:0007669"/>
    <property type="project" value="UniProtKB-SubCell"/>
</dbReference>
<dbReference type="InterPro" id="IPR003439">
    <property type="entry name" value="ABC_transporter-like_ATP-bd"/>
</dbReference>
<dbReference type="PANTHER" id="PTHR43790:SF3">
    <property type="entry name" value="D-ALLOSE IMPORT ATP-BINDING PROTEIN ALSA-RELATED"/>
    <property type="match status" value="1"/>
</dbReference>
<proteinExistence type="predicted"/>
<dbReference type="SMART" id="SM00382">
    <property type="entry name" value="AAA"/>
    <property type="match status" value="2"/>
</dbReference>
<dbReference type="EMBL" id="CP033433">
    <property type="protein sequence ID" value="AYQ71620.1"/>
    <property type="molecule type" value="Genomic_DNA"/>
</dbReference>
<dbReference type="CDD" id="cd03216">
    <property type="entry name" value="ABC_Carb_Monos_I"/>
    <property type="match status" value="1"/>
</dbReference>
<evidence type="ECO:0000256" key="4">
    <source>
        <dbReference type="ARBA" id="ARBA00022597"/>
    </source>
</evidence>
<feature type="domain" description="ABC transporter" evidence="10">
    <location>
        <begin position="6"/>
        <end position="242"/>
    </location>
</feature>
<dbReference type="GO" id="GO:0016887">
    <property type="term" value="F:ATP hydrolysis activity"/>
    <property type="evidence" value="ECO:0007669"/>
    <property type="project" value="InterPro"/>
</dbReference>
<dbReference type="SUPFAM" id="SSF52540">
    <property type="entry name" value="P-loop containing nucleoside triphosphate hydrolases"/>
    <property type="match status" value="2"/>
</dbReference>
<accession>A0A3G3JTR0</accession>
<keyword evidence="9" id="KW-0472">Membrane</keyword>
<dbReference type="GO" id="GO:0005524">
    <property type="term" value="F:ATP binding"/>
    <property type="evidence" value="ECO:0007669"/>
    <property type="project" value="UniProtKB-KW"/>
</dbReference>
<evidence type="ECO:0000256" key="8">
    <source>
        <dbReference type="ARBA" id="ARBA00022967"/>
    </source>
</evidence>
<keyword evidence="3" id="KW-1003">Cell membrane</keyword>
<evidence type="ECO:0000259" key="10">
    <source>
        <dbReference type="PROSITE" id="PS50893"/>
    </source>
</evidence>
<evidence type="ECO:0000256" key="3">
    <source>
        <dbReference type="ARBA" id="ARBA00022475"/>
    </source>
</evidence>
<dbReference type="PANTHER" id="PTHR43790">
    <property type="entry name" value="CARBOHYDRATE TRANSPORT ATP-BINDING PROTEIN MG119-RELATED"/>
    <property type="match status" value="1"/>
</dbReference>
<evidence type="ECO:0000313" key="12">
    <source>
        <dbReference type="Proteomes" id="UP000269097"/>
    </source>
</evidence>
<dbReference type="RefSeq" id="WP_123039683.1">
    <property type="nucleotide sequence ID" value="NZ_CP033433.1"/>
</dbReference>
<feature type="domain" description="ABC transporter" evidence="10">
    <location>
        <begin position="238"/>
        <end position="499"/>
    </location>
</feature>
<dbReference type="KEGG" id="coh:EAV92_02895"/>
<keyword evidence="4" id="KW-0762">Sugar transport</keyword>
<sequence>MAVPALQMSGIGKSFNGIKVLQDVGFELLRGEVHALMGGNGAGKSTLMKILTGVYGMDAGQICIDGNEVKIQTPVDAEKHGISMIFQEFSLVPTLTVAQNIFLGREPKTKAGFIDDKKCTELTRRLLEDLEVDMKPSDLVADLGVGFWQMTEIAKALSKETKILIMDEPTSSLTKRESEILFSLIERLKNRGISIIYISHRMEEIYRVCDRITILGDGRHLVTDDASRLDMDSVIGHIAGKNLDKFEWKERPVSGDGEVILQVSGLKTDNRLNGVTFDLKQGEILGFAGLMGSGRTETLRALFGIDAWTDGEVRIHGKPVRMRSPKDAIRCGLALVPEDRREQGLVLEHEVKDNIMLPSISKVAGPLGFVNDRKGNRNSEAWVRKLSIKTDSIHKTTRLLSGGNQQKIVFAKWLANAPEIIMLDEPTIGIDIRAKTEIIDMIRVLASEGKSILVVSSELTELLAVCDRILVFHDGQVVNQYNRKDIQSEEELQHAIQYF</sequence>
<keyword evidence="6" id="KW-0547">Nucleotide-binding</keyword>
<evidence type="ECO:0000256" key="7">
    <source>
        <dbReference type="ARBA" id="ARBA00022840"/>
    </source>
</evidence>
<dbReference type="InterPro" id="IPR050107">
    <property type="entry name" value="ABC_carbohydrate_import_ATPase"/>
</dbReference>
<keyword evidence="2" id="KW-0813">Transport</keyword>
<reference evidence="11 12" key="1">
    <citation type="submission" date="2018-10" db="EMBL/GenBank/DDBJ databases">
        <title>Genome Sequence of Cohnella sp.</title>
        <authorList>
            <person name="Srinivasan S."/>
            <person name="Kim M.K."/>
        </authorList>
    </citation>
    <scope>NUCLEOTIDE SEQUENCE [LARGE SCALE GENOMIC DNA]</scope>
    <source>
        <strain evidence="11 12">18JY8-7</strain>
    </source>
</reference>
<keyword evidence="8" id="KW-1278">Translocase</keyword>
<dbReference type="PROSITE" id="PS00211">
    <property type="entry name" value="ABC_TRANSPORTER_1"/>
    <property type="match status" value="1"/>
</dbReference>
<dbReference type="InterPro" id="IPR003593">
    <property type="entry name" value="AAA+_ATPase"/>
</dbReference>
<evidence type="ECO:0000313" key="11">
    <source>
        <dbReference type="EMBL" id="AYQ71620.1"/>
    </source>
</evidence>
<dbReference type="Gene3D" id="3.40.50.300">
    <property type="entry name" value="P-loop containing nucleotide triphosphate hydrolases"/>
    <property type="match status" value="2"/>
</dbReference>
<dbReference type="PROSITE" id="PS50893">
    <property type="entry name" value="ABC_TRANSPORTER_2"/>
    <property type="match status" value="2"/>
</dbReference>
<evidence type="ECO:0000256" key="6">
    <source>
        <dbReference type="ARBA" id="ARBA00022741"/>
    </source>
</evidence>
<protein>
    <submittedName>
        <fullName evidence="11">Sugar ABC transporter ATP-binding protein</fullName>
    </submittedName>
</protein>
<keyword evidence="12" id="KW-1185">Reference proteome</keyword>
<dbReference type="InterPro" id="IPR027417">
    <property type="entry name" value="P-loop_NTPase"/>
</dbReference>
<evidence type="ECO:0000256" key="1">
    <source>
        <dbReference type="ARBA" id="ARBA00004202"/>
    </source>
</evidence>
<organism evidence="11 12">
    <name type="scientific">Cohnella candidum</name>
    <dbReference type="NCBI Taxonomy" id="2674991"/>
    <lineage>
        <taxon>Bacteria</taxon>
        <taxon>Bacillati</taxon>
        <taxon>Bacillota</taxon>
        <taxon>Bacilli</taxon>
        <taxon>Bacillales</taxon>
        <taxon>Paenibacillaceae</taxon>
        <taxon>Cohnella</taxon>
    </lineage>
</organism>